<dbReference type="AlphaFoldDB" id="A0A0F4G9N0"/>
<dbReference type="PANTHER" id="PTHR35391">
    <property type="entry name" value="C2H2-TYPE DOMAIN-CONTAINING PROTEIN-RELATED"/>
    <property type="match status" value="1"/>
</dbReference>
<keyword evidence="4" id="KW-1185">Reference proteome</keyword>
<protein>
    <recommendedName>
        <fullName evidence="2">DUF6590 domain-containing protein</fullName>
    </recommendedName>
</protein>
<dbReference type="EMBL" id="LAFY01004177">
    <property type="protein sequence ID" value="KJX94098.1"/>
    <property type="molecule type" value="Genomic_DNA"/>
</dbReference>
<gene>
    <name evidence="3" type="ORF">TI39_contig4218g00004</name>
</gene>
<dbReference type="OrthoDB" id="3650189at2759"/>
<feature type="compositionally biased region" description="Basic residues" evidence="1">
    <location>
        <begin position="414"/>
        <end position="425"/>
    </location>
</feature>
<comment type="caution">
    <text evidence="3">The sequence shown here is derived from an EMBL/GenBank/DDBJ whole genome shotgun (WGS) entry which is preliminary data.</text>
</comment>
<feature type="compositionally biased region" description="Basic and acidic residues" evidence="1">
    <location>
        <begin position="426"/>
        <end position="445"/>
    </location>
</feature>
<feature type="region of interest" description="Disordered" evidence="1">
    <location>
        <begin position="28"/>
        <end position="188"/>
    </location>
</feature>
<feature type="compositionally biased region" description="Basic and acidic residues" evidence="1">
    <location>
        <begin position="28"/>
        <end position="52"/>
    </location>
</feature>
<accession>A0A0F4G9N0</accession>
<evidence type="ECO:0000313" key="3">
    <source>
        <dbReference type="EMBL" id="KJX94098.1"/>
    </source>
</evidence>
<feature type="domain" description="DUF6590" evidence="2">
    <location>
        <begin position="223"/>
        <end position="384"/>
    </location>
</feature>
<dbReference type="Pfam" id="PF20233">
    <property type="entry name" value="DUF6590"/>
    <property type="match status" value="1"/>
</dbReference>
<proteinExistence type="predicted"/>
<evidence type="ECO:0000313" key="4">
    <source>
        <dbReference type="Proteomes" id="UP000033647"/>
    </source>
</evidence>
<sequence length="547" mass="59929">MASPRHRRWNQGVGRWAFWDSEREQEYFYNPRSDRLDYPDGSRPRIFPRADYEPPPPEPQQASSSSTSRPRPIPASSLPAPNFNQSPPTGTAEYVSGHRRGSSENAPPPGYPRQPSGTNPVAATTWRRTAQPNTCQQYGQSPPQQHAQSPPRPTRPLSRQQGSQNQGSGRPPPEQNAPQGPSAGAFDPRGVIIYNENLNRTAMVPAAQQELAALFPDYILRARRFFVVGRVFMVLWAEPAGENATTNVPAFERPDSSLIPARFKGEMVYSKVRRFVVIREADDHCNVIPIVSYGGQGVGKRGVKKSDHAIIHTTTDPPRELAGERPGPRENGMRSPIRIVSDNVVTIRLDEQSRLNYSKVSSIPHNVKVKPVGVVHPNSMRRLRSDFDDVWRGQGRRDLPSSDSSDSDDDPKGKKPARNTTRSKGKGKEAVRDDKGSSSKGKEATSSRCAVQAGGAGASGQPSSSRLGQSQAPIDPAAATWARKGVEGYLQQGLSMDQAVATLARSLQRATPGRTLDSAISGIRELLAQYNSLLAQQKEDSSDESER</sequence>
<feature type="compositionally biased region" description="Basic and acidic residues" evidence="1">
    <location>
        <begin position="386"/>
        <end position="400"/>
    </location>
</feature>
<feature type="compositionally biased region" description="Low complexity" evidence="1">
    <location>
        <begin position="140"/>
        <end position="149"/>
    </location>
</feature>
<feature type="region of interest" description="Disordered" evidence="1">
    <location>
        <begin position="316"/>
        <end position="335"/>
    </location>
</feature>
<evidence type="ECO:0000259" key="2">
    <source>
        <dbReference type="Pfam" id="PF20233"/>
    </source>
</evidence>
<dbReference type="InterPro" id="IPR046497">
    <property type="entry name" value="DUF6590"/>
</dbReference>
<dbReference type="Proteomes" id="UP000033647">
    <property type="component" value="Unassembled WGS sequence"/>
</dbReference>
<feature type="region of interest" description="Disordered" evidence="1">
    <location>
        <begin position="386"/>
        <end position="474"/>
    </location>
</feature>
<dbReference type="PANTHER" id="PTHR35391:SF5">
    <property type="entry name" value="DUF6590 DOMAIN-CONTAINING PROTEIN"/>
    <property type="match status" value="1"/>
</dbReference>
<organism evidence="3 4">
    <name type="scientific">Zymoseptoria brevis</name>
    <dbReference type="NCBI Taxonomy" id="1047168"/>
    <lineage>
        <taxon>Eukaryota</taxon>
        <taxon>Fungi</taxon>
        <taxon>Dikarya</taxon>
        <taxon>Ascomycota</taxon>
        <taxon>Pezizomycotina</taxon>
        <taxon>Dothideomycetes</taxon>
        <taxon>Dothideomycetidae</taxon>
        <taxon>Mycosphaerellales</taxon>
        <taxon>Mycosphaerellaceae</taxon>
        <taxon>Zymoseptoria</taxon>
    </lineage>
</organism>
<feature type="compositionally biased region" description="Basic and acidic residues" evidence="1">
    <location>
        <begin position="317"/>
        <end position="332"/>
    </location>
</feature>
<feature type="compositionally biased region" description="Polar residues" evidence="1">
    <location>
        <begin position="115"/>
        <end position="139"/>
    </location>
</feature>
<reference evidence="3 4" key="1">
    <citation type="submission" date="2015-03" db="EMBL/GenBank/DDBJ databases">
        <title>RNA-seq based gene annotation and comparative genomics of four Zymoseptoria species reveal species-specific pathogenicity related genes and transposable element activity.</title>
        <authorList>
            <person name="Grandaubert J."/>
            <person name="Bhattacharyya A."/>
            <person name="Stukenbrock E.H."/>
        </authorList>
    </citation>
    <scope>NUCLEOTIDE SEQUENCE [LARGE SCALE GENOMIC DNA]</scope>
    <source>
        <strain evidence="3 4">Zb18110</strain>
    </source>
</reference>
<name>A0A0F4G9N0_9PEZI</name>
<feature type="compositionally biased region" description="Low complexity" evidence="1">
    <location>
        <begin position="60"/>
        <end position="77"/>
    </location>
</feature>
<dbReference type="STRING" id="1047168.A0A0F4G9N0"/>
<evidence type="ECO:0000256" key="1">
    <source>
        <dbReference type="SAM" id="MobiDB-lite"/>
    </source>
</evidence>
<feature type="compositionally biased region" description="Low complexity" evidence="1">
    <location>
        <begin position="158"/>
        <end position="169"/>
    </location>
</feature>